<dbReference type="RefSeq" id="WP_064594285.1">
    <property type="nucleotide sequence ID" value="NZ_LYRP01000001.1"/>
</dbReference>
<gene>
    <name evidence="2" type="ORF">A9B99_02495</name>
</gene>
<dbReference type="GO" id="GO:0003677">
    <property type="term" value="F:DNA binding"/>
    <property type="evidence" value="ECO:0007669"/>
    <property type="project" value="UniProtKB-KW"/>
</dbReference>
<evidence type="ECO:0000313" key="3">
    <source>
        <dbReference type="Proteomes" id="UP000078225"/>
    </source>
</evidence>
<dbReference type="SUPFAM" id="SSF56349">
    <property type="entry name" value="DNA breaking-rejoining enzymes"/>
    <property type="match status" value="1"/>
</dbReference>
<comment type="caution">
    <text evidence="2">The sequence shown here is derived from an EMBL/GenBank/DDBJ whole genome shotgun (WGS) entry which is preliminary data.</text>
</comment>
<accession>A0A1B7L8B6</accession>
<keyword evidence="3" id="KW-1185">Reference proteome</keyword>
<evidence type="ECO:0008006" key="4">
    <source>
        <dbReference type="Google" id="ProtNLM"/>
    </source>
</evidence>
<organism evidence="2 3">
    <name type="scientific">Mangrovibacter phragmitis</name>
    <dbReference type="NCBI Taxonomy" id="1691903"/>
    <lineage>
        <taxon>Bacteria</taxon>
        <taxon>Pseudomonadati</taxon>
        <taxon>Pseudomonadota</taxon>
        <taxon>Gammaproteobacteria</taxon>
        <taxon>Enterobacterales</taxon>
        <taxon>Enterobacteriaceae</taxon>
        <taxon>Mangrovibacter</taxon>
    </lineage>
</organism>
<protein>
    <recommendedName>
        <fullName evidence="4">Integrase</fullName>
    </recommendedName>
</protein>
<proteinExistence type="predicted"/>
<evidence type="ECO:0000313" key="2">
    <source>
        <dbReference type="EMBL" id="OAT78614.1"/>
    </source>
</evidence>
<dbReference type="Proteomes" id="UP000078225">
    <property type="component" value="Unassembled WGS sequence"/>
</dbReference>
<name>A0A1B7L8B6_9ENTR</name>
<dbReference type="Gene3D" id="1.10.150.130">
    <property type="match status" value="1"/>
</dbReference>
<sequence>MKSENIKPEHIRQYMDKRGVKSRVQANREKAFMSRVVRWAYERGKVKMNPCQGVKQFKEQAWTEHLHKAIQSAELLLLNAGMSSIYVLHQPSGLRYTRAAFKAQWMKAKKMAKEKYRDMDFQFTCHDLKAKSISDLSGSLNEKLEISGHKNVNQTARYNRKISIVPMIGGLYCNLTVTKSNGETMVH</sequence>
<dbReference type="STRING" id="1691903.A9B99_02495"/>
<dbReference type="EMBL" id="LYRP01000001">
    <property type="protein sequence ID" value="OAT78614.1"/>
    <property type="molecule type" value="Genomic_DNA"/>
</dbReference>
<dbReference type="InterPro" id="IPR010998">
    <property type="entry name" value="Integrase_recombinase_N"/>
</dbReference>
<reference evidence="3" key="1">
    <citation type="submission" date="2016-05" db="EMBL/GenBank/DDBJ databases">
        <authorList>
            <person name="Behera P."/>
            <person name="Vaishampayan P."/>
            <person name="Singh N."/>
            <person name="Raina V."/>
            <person name="Suar M."/>
            <person name="Pattnaik A."/>
            <person name="Rastogi G."/>
        </authorList>
    </citation>
    <scope>NUCLEOTIDE SEQUENCE [LARGE SCALE GENOMIC DNA]</scope>
    <source>
        <strain evidence="3">MP23</strain>
    </source>
</reference>
<evidence type="ECO:0000256" key="1">
    <source>
        <dbReference type="ARBA" id="ARBA00023125"/>
    </source>
</evidence>
<keyword evidence="1" id="KW-0238">DNA-binding</keyword>
<dbReference type="AlphaFoldDB" id="A0A1B7L8B6"/>
<dbReference type="InterPro" id="IPR011010">
    <property type="entry name" value="DNA_brk_join_enz"/>
</dbReference>